<dbReference type="EMBL" id="AUZZ01006403">
    <property type="protein sequence ID" value="EQD46480.1"/>
    <property type="molecule type" value="Genomic_DNA"/>
</dbReference>
<feature type="domain" description="Asn/Gln amidotransferase" evidence="5">
    <location>
        <begin position="4"/>
        <end position="77"/>
    </location>
</feature>
<dbReference type="Pfam" id="PF02637">
    <property type="entry name" value="GatB_Yqey"/>
    <property type="match status" value="1"/>
</dbReference>
<name>T1AWL2_9ZZZZ</name>
<sequence length="88" mass="9318">LAALTSGASTVDEAIAKAGLSGMSRAELDRLVDRIVDANRGMIVARGEDAFSPLMGDLMHEVRGQRDGQEIATALRKGIARILSEPRA</sequence>
<keyword evidence="4" id="KW-0648">Protein biosynthesis</keyword>
<reference evidence="6" key="2">
    <citation type="journal article" date="2014" name="ISME J.">
        <title>Microbial stratification in low pH oxic and suboxic macroscopic growths along an acid mine drainage.</title>
        <authorList>
            <person name="Mendez-Garcia C."/>
            <person name="Mesa V."/>
            <person name="Sprenger R.R."/>
            <person name="Richter M."/>
            <person name="Diez M.S."/>
            <person name="Solano J."/>
            <person name="Bargiela R."/>
            <person name="Golyshina O.V."/>
            <person name="Manteca A."/>
            <person name="Ramos J.L."/>
            <person name="Gallego J.R."/>
            <person name="Llorente I."/>
            <person name="Martins Dos Santos V.A."/>
            <person name="Jensen O.N."/>
            <person name="Pelaez A.I."/>
            <person name="Sanchez J."/>
            <person name="Ferrer M."/>
        </authorList>
    </citation>
    <scope>NUCLEOTIDE SEQUENCE</scope>
</reference>
<proteinExistence type="predicted"/>
<dbReference type="GO" id="GO:0005524">
    <property type="term" value="F:ATP binding"/>
    <property type="evidence" value="ECO:0007669"/>
    <property type="project" value="UniProtKB-KW"/>
</dbReference>
<gene>
    <name evidence="6" type="ORF">B2A_08880</name>
</gene>
<keyword evidence="3" id="KW-0067">ATP-binding</keyword>
<evidence type="ECO:0000313" key="6">
    <source>
        <dbReference type="EMBL" id="EQD46480.1"/>
    </source>
</evidence>
<feature type="non-terminal residue" evidence="6">
    <location>
        <position position="1"/>
    </location>
</feature>
<dbReference type="EC" id="6.3.5.-" evidence="6"/>
<dbReference type="InterPro" id="IPR018027">
    <property type="entry name" value="Asn/Gln_amidotransferase"/>
</dbReference>
<keyword evidence="1 6" id="KW-0436">Ligase</keyword>
<accession>T1AWL2</accession>
<dbReference type="Gene3D" id="1.10.10.410">
    <property type="match status" value="1"/>
</dbReference>
<dbReference type="InterPro" id="IPR003789">
    <property type="entry name" value="Asn/Gln_tRNA_amidoTrase-B-like"/>
</dbReference>
<evidence type="ECO:0000259" key="5">
    <source>
        <dbReference type="Pfam" id="PF02637"/>
    </source>
</evidence>
<evidence type="ECO:0000256" key="2">
    <source>
        <dbReference type="ARBA" id="ARBA00022741"/>
    </source>
</evidence>
<comment type="caution">
    <text evidence="6">The sequence shown here is derived from an EMBL/GenBank/DDBJ whole genome shotgun (WGS) entry which is preliminary data.</text>
</comment>
<dbReference type="AlphaFoldDB" id="T1AWL2"/>
<keyword evidence="2" id="KW-0547">Nucleotide-binding</keyword>
<dbReference type="GO" id="GO:0006412">
    <property type="term" value="P:translation"/>
    <property type="evidence" value="ECO:0007669"/>
    <property type="project" value="UniProtKB-KW"/>
</dbReference>
<protein>
    <submittedName>
        <fullName evidence="6">Asn/Gln amidotransferase domain protein</fullName>
        <ecNumber evidence="6">6.3.5.-</ecNumber>
    </submittedName>
</protein>
<evidence type="ECO:0000256" key="4">
    <source>
        <dbReference type="ARBA" id="ARBA00022917"/>
    </source>
</evidence>
<organism evidence="6">
    <name type="scientific">mine drainage metagenome</name>
    <dbReference type="NCBI Taxonomy" id="410659"/>
    <lineage>
        <taxon>unclassified sequences</taxon>
        <taxon>metagenomes</taxon>
        <taxon>ecological metagenomes</taxon>
    </lineage>
</organism>
<keyword evidence="6" id="KW-0808">Transferase</keyword>
<evidence type="ECO:0000256" key="1">
    <source>
        <dbReference type="ARBA" id="ARBA00022598"/>
    </source>
</evidence>
<dbReference type="GO" id="GO:0016740">
    <property type="term" value="F:transferase activity"/>
    <property type="evidence" value="ECO:0007669"/>
    <property type="project" value="UniProtKB-KW"/>
</dbReference>
<dbReference type="SUPFAM" id="SSF89095">
    <property type="entry name" value="GatB/YqeY motif"/>
    <property type="match status" value="1"/>
</dbReference>
<reference evidence="6" key="1">
    <citation type="submission" date="2013-08" db="EMBL/GenBank/DDBJ databases">
        <authorList>
            <person name="Mendez C."/>
            <person name="Richter M."/>
            <person name="Ferrer M."/>
            <person name="Sanchez J."/>
        </authorList>
    </citation>
    <scope>NUCLEOTIDE SEQUENCE</scope>
</reference>
<dbReference type="GO" id="GO:0016884">
    <property type="term" value="F:carbon-nitrogen ligase activity, with glutamine as amido-N-donor"/>
    <property type="evidence" value="ECO:0007669"/>
    <property type="project" value="InterPro"/>
</dbReference>
<evidence type="ECO:0000256" key="3">
    <source>
        <dbReference type="ARBA" id="ARBA00022840"/>
    </source>
</evidence>
<dbReference type="InterPro" id="IPR023168">
    <property type="entry name" value="GatB_Yqey_C_2"/>
</dbReference>